<evidence type="ECO:0000313" key="5">
    <source>
        <dbReference type="EMBL" id="OTA30676.1"/>
    </source>
</evidence>
<dbReference type="Proteomes" id="UP000194280">
    <property type="component" value="Unassembled WGS sequence"/>
</dbReference>
<proteinExistence type="predicted"/>
<dbReference type="InParanoid" id="A0A1Z5T3Q3"/>
<name>A0A1Z5T3Q3_HORWE</name>
<dbReference type="PANTHER" id="PTHR43719:SF28">
    <property type="entry name" value="PEROXIDE STRESS-ACTIVATED HISTIDINE KINASE MAK1-RELATED"/>
    <property type="match status" value="1"/>
</dbReference>
<feature type="compositionally biased region" description="Basic and acidic residues" evidence="3">
    <location>
        <begin position="964"/>
        <end position="974"/>
    </location>
</feature>
<dbReference type="STRING" id="1157616.A0A1Z5T3Q3"/>
<dbReference type="PANTHER" id="PTHR43719">
    <property type="entry name" value="TWO-COMPONENT HISTIDINE KINASE"/>
    <property type="match status" value="1"/>
</dbReference>
<feature type="compositionally biased region" description="Low complexity" evidence="3">
    <location>
        <begin position="563"/>
        <end position="574"/>
    </location>
</feature>
<dbReference type="InterPro" id="IPR050956">
    <property type="entry name" value="2C_system_His_kinase"/>
</dbReference>
<feature type="compositionally biased region" description="Polar residues" evidence="3">
    <location>
        <begin position="797"/>
        <end position="807"/>
    </location>
</feature>
<feature type="region of interest" description="Disordered" evidence="3">
    <location>
        <begin position="513"/>
        <end position="682"/>
    </location>
</feature>
<evidence type="ECO:0000313" key="6">
    <source>
        <dbReference type="Proteomes" id="UP000194280"/>
    </source>
</evidence>
<gene>
    <name evidence="5" type="ORF">BTJ68_09447</name>
</gene>
<evidence type="ECO:0000256" key="2">
    <source>
        <dbReference type="PROSITE-ProRule" id="PRU00169"/>
    </source>
</evidence>
<dbReference type="InterPro" id="IPR001789">
    <property type="entry name" value="Sig_transdc_resp-reg_receiver"/>
</dbReference>
<feature type="compositionally biased region" description="Basic and acidic residues" evidence="3">
    <location>
        <begin position="894"/>
        <end position="939"/>
    </location>
</feature>
<feature type="domain" description="Response regulatory" evidence="4">
    <location>
        <begin position="693"/>
        <end position="870"/>
    </location>
</feature>
<feature type="region of interest" description="Disordered" evidence="3">
    <location>
        <begin position="183"/>
        <end position="274"/>
    </location>
</feature>
<feature type="compositionally biased region" description="Basic and acidic residues" evidence="3">
    <location>
        <begin position="215"/>
        <end position="225"/>
    </location>
</feature>
<dbReference type="SUPFAM" id="SSF52172">
    <property type="entry name" value="CheY-like"/>
    <property type="match status" value="1"/>
</dbReference>
<feature type="modified residue" description="4-aspartylphosphate" evidence="2">
    <location>
        <position position="742"/>
    </location>
</feature>
<feature type="region of interest" description="Disordered" evidence="3">
    <location>
        <begin position="115"/>
        <end position="167"/>
    </location>
</feature>
<feature type="compositionally biased region" description="Polar residues" evidence="3">
    <location>
        <begin position="575"/>
        <end position="590"/>
    </location>
</feature>
<feature type="compositionally biased region" description="Pro residues" evidence="3">
    <location>
        <begin position="598"/>
        <end position="613"/>
    </location>
</feature>
<dbReference type="CDD" id="cd17546">
    <property type="entry name" value="REC_hyHK_CKI1_RcsC-like"/>
    <property type="match status" value="1"/>
</dbReference>
<keyword evidence="6" id="KW-1185">Reference proteome</keyword>
<evidence type="ECO:0000259" key="4">
    <source>
        <dbReference type="PROSITE" id="PS50110"/>
    </source>
</evidence>
<feature type="compositionally biased region" description="Polar residues" evidence="3">
    <location>
        <begin position="537"/>
        <end position="553"/>
    </location>
</feature>
<comment type="caution">
    <text evidence="5">The sequence shown here is derived from an EMBL/GenBank/DDBJ whole genome shotgun (WGS) entry which is preliminary data.</text>
</comment>
<feature type="compositionally biased region" description="Basic residues" evidence="3">
    <location>
        <begin position="523"/>
        <end position="536"/>
    </location>
</feature>
<dbReference type="AlphaFoldDB" id="A0A1Z5T3Q3"/>
<protein>
    <recommendedName>
        <fullName evidence="4">Response regulatory domain-containing protein</fullName>
    </recommendedName>
</protein>
<dbReference type="PROSITE" id="PS50110">
    <property type="entry name" value="RESPONSE_REGULATORY"/>
    <property type="match status" value="1"/>
</dbReference>
<dbReference type="OrthoDB" id="21225at2759"/>
<feature type="compositionally biased region" description="Polar residues" evidence="3">
    <location>
        <begin position="946"/>
        <end position="960"/>
    </location>
</feature>
<organism evidence="5 6">
    <name type="scientific">Hortaea werneckii EXF-2000</name>
    <dbReference type="NCBI Taxonomy" id="1157616"/>
    <lineage>
        <taxon>Eukaryota</taxon>
        <taxon>Fungi</taxon>
        <taxon>Dikarya</taxon>
        <taxon>Ascomycota</taxon>
        <taxon>Pezizomycotina</taxon>
        <taxon>Dothideomycetes</taxon>
        <taxon>Dothideomycetidae</taxon>
        <taxon>Mycosphaerellales</taxon>
        <taxon>Teratosphaeriaceae</taxon>
        <taxon>Hortaea</taxon>
    </lineage>
</organism>
<feature type="compositionally biased region" description="Low complexity" evidence="3">
    <location>
        <begin position="21"/>
        <end position="35"/>
    </location>
</feature>
<dbReference type="SMART" id="SM00448">
    <property type="entry name" value="REC"/>
    <property type="match status" value="1"/>
</dbReference>
<feature type="compositionally biased region" description="Polar residues" evidence="3">
    <location>
        <begin position="661"/>
        <end position="673"/>
    </location>
</feature>
<reference evidence="5 6" key="1">
    <citation type="submission" date="2017-01" db="EMBL/GenBank/DDBJ databases">
        <title>The recent genome duplication of the halophilic yeast Hortaea werneckii: insights from long-read sequencing.</title>
        <authorList>
            <person name="Sinha S."/>
            <person name="Flibotte S."/>
            <person name="Neira M."/>
            <person name="Lenassi M."/>
            <person name="Gostincar C."/>
            <person name="Stajich J.E."/>
            <person name="Nislow C.E."/>
        </authorList>
    </citation>
    <scope>NUCLEOTIDE SEQUENCE [LARGE SCALE GENOMIC DNA]</scope>
    <source>
        <strain evidence="5 6">EXF-2000</strain>
    </source>
</reference>
<evidence type="ECO:0000256" key="3">
    <source>
        <dbReference type="SAM" id="MobiDB-lite"/>
    </source>
</evidence>
<feature type="region of interest" description="Disordered" evidence="3">
    <location>
        <begin position="1"/>
        <end position="96"/>
    </location>
</feature>
<feature type="compositionally biased region" description="Polar residues" evidence="3">
    <location>
        <begin position="242"/>
        <end position="268"/>
    </location>
</feature>
<keyword evidence="1 2" id="KW-0597">Phosphoprotein</keyword>
<dbReference type="VEuPathDB" id="FungiDB:BTJ68_09447"/>
<accession>A0A1Z5T3Q3</accession>
<dbReference type="Pfam" id="PF00072">
    <property type="entry name" value="Response_reg"/>
    <property type="match status" value="1"/>
</dbReference>
<feature type="compositionally biased region" description="Polar residues" evidence="3">
    <location>
        <begin position="49"/>
        <end position="64"/>
    </location>
</feature>
<dbReference type="EMBL" id="MUNK01000133">
    <property type="protein sequence ID" value="OTA30676.1"/>
    <property type="molecule type" value="Genomic_DNA"/>
</dbReference>
<feature type="compositionally biased region" description="Low complexity" evidence="3">
    <location>
        <begin position="146"/>
        <end position="156"/>
    </location>
</feature>
<feature type="region of interest" description="Disordered" evidence="3">
    <location>
        <begin position="890"/>
        <end position="987"/>
    </location>
</feature>
<sequence>MARFSFGRPSRFFRRNASAKTTSTTNSSTGTQTGSEHQSAYTDLGTGSGRTSSQGFASEASANSPGRPLHPPTPRKSASLTKLRERFLEKTTGIPESVQEARESLLVVGELESSVQAPPEVEVGLPPRRSGSETLAASLEDREGKSPGSGVCGSRRGSVEEAGGWPAEEVKLEKEDIVRAKAVPPALRVQEPTPDVPEEQSRQDLNPDFSPSRRNSREVDRRHSYEAASSRRLSRPLSQSSTTAQSVSPNTSVPNLAARQQRQQSIADSSHERIVRTLIDAPPKRREAEGDYLQSACSTALPTSVVPDYFTPGLPNIASIMTRKIWVRRPGQSATLVQIKEDDLVDDVRDMILKKYANSLGRTFDAPDMVLRIAPRVEVGQQRHERILGPEEEMCRTIDHQFPGGQTVDDALVIDVPQKRTPRPSPRAYPQPQHYAPYHAMEDYRPVETGTDYFPPMPAIVQPTLPQTPGSHDGRVERHPSQMQTYQTAGAVGPQGQQLDPQHQRSISVLNTGQIAPLPSPGGRRHHREHRPKFQRQHTSSPTIVSHAPSNSGAVAINPASAVPPNLNPVHPLVQRSSTRQRLDSSNSDGHMNHVPNGAPPPPPALPTPPAPEAPVAGPSASKGTGSTPPTPNQNRPTRPKKSRKPTPDSAGASGGRGQHRGSNSQTNGNGRQAANGALGPNSMLDGAVPPINVLIVEDNIINLRILEGLMKRLKVRWQTAMNGQIAVDKWKTGGFHLVLMDIQMPVMNGLAATKEIRRLERVNGIGVFSSPSLEHRKTQAEAITNGERPPLEEGEGTNNQPTPSASDNKDASDELKVAEGLFKSPVIIVALTASSLQSDRHEALAAGCNDFLTKPVNFVWLERKVKEWGCMQALIDFDGWRRWKDYSAQAEAGKSEEEKKKEKEQEEKQKVKMEKMARLQEKQRARQEEENRKKDEEKRKKRESLQGSEAGSSKESQPANGEADDKKEDKAGESEEGGAKPNGEAE</sequence>
<evidence type="ECO:0000256" key="1">
    <source>
        <dbReference type="ARBA" id="ARBA00022553"/>
    </source>
</evidence>
<feature type="region of interest" description="Disordered" evidence="3">
    <location>
        <begin position="776"/>
        <end position="813"/>
    </location>
</feature>
<dbReference type="GO" id="GO:0000160">
    <property type="term" value="P:phosphorelay signal transduction system"/>
    <property type="evidence" value="ECO:0007669"/>
    <property type="project" value="InterPro"/>
</dbReference>
<dbReference type="InterPro" id="IPR011006">
    <property type="entry name" value="CheY-like_superfamily"/>
</dbReference>
<dbReference type="Gene3D" id="3.40.50.2300">
    <property type="match status" value="1"/>
</dbReference>
<feature type="compositionally biased region" description="Low complexity" evidence="3">
    <location>
        <begin position="1"/>
        <end position="10"/>
    </location>
</feature>